<dbReference type="AlphaFoldDB" id="A0A3E0EUL7"/>
<dbReference type="PANTHER" id="PTHR22916">
    <property type="entry name" value="GLYCOSYLTRANSFERASE"/>
    <property type="match status" value="1"/>
</dbReference>
<accession>A0A3E0EUL7</accession>
<keyword evidence="2" id="KW-0808">Transferase</keyword>
<reference evidence="2 3" key="1">
    <citation type="submission" date="2018-08" db="EMBL/GenBank/DDBJ databases">
        <title>Genomic Encyclopedia of Archaeal and Bacterial Type Strains, Phase II (KMG-II): from individual species to whole genera.</title>
        <authorList>
            <person name="Goeker M."/>
        </authorList>
    </citation>
    <scope>NUCLEOTIDE SEQUENCE [LARGE SCALE GENOMIC DNA]</scope>
    <source>
        <strain evidence="2 3">DSM 100880</strain>
    </source>
</reference>
<dbReference type="EMBL" id="QUNI01000002">
    <property type="protein sequence ID" value="REH01120.1"/>
    <property type="molecule type" value="Genomic_DNA"/>
</dbReference>
<dbReference type="SUPFAM" id="SSF53448">
    <property type="entry name" value="Nucleotide-diphospho-sugar transferases"/>
    <property type="match status" value="1"/>
</dbReference>
<feature type="domain" description="Glycosyltransferase 2-like" evidence="1">
    <location>
        <begin position="4"/>
        <end position="151"/>
    </location>
</feature>
<dbReference type="CDD" id="cd04196">
    <property type="entry name" value="GT_2_like_d"/>
    <property type="match status" value="1"/>
</dbReference>
<evidence type="ECO:0000313" key="2">
    <source>
        <dbReference type="EMBL" id="REH01120.1"/>
    </source>
</evidence>
<dbReference type="OrthoDB" id="9802649at2"/>
<dbReference type="Gene3D" id="3.90.550.10">
    <property type="entry name" value="Spore Coat Polysaccharide Biosynthesis Protein SpsA, Chain A"/>
    <property type="match status" value="1"/>
</dbReference>
<dbReference type="GO" id="GO:0016758">
    <property type="term" value="F:hexosyltransferase activity"/>
    <property type="evidence" value="ECO:0007669"/>
    <property type="project" value="UniProtKB-ARBA"/>
</dbReference>
<protein>
    <submittedName>
        <fullName evidence="2">Glycosyltransferase involved in cell wall biosynthesis</fullName>
    </submittedName>
</protein>
<dbReference type="InterPro" id="IPR029044">
    <property type="entry name" value="Nucleotide-diphossugar_trans"/>
</dbReference>
<dbReference type="Proteomes" id="UP000257136">
    <property type="component" value="Unassembled WGS sequence"/>
</dbReference>
<proteinExistence type="predicted"/>
<comment type="caution">
    <text evidence="2">The sequence shown here is derived from an EMBL/GenBank/DDBJ whole genome shotgun (WGS) entry which is preliminary data.</text>
</comment>
<dbReference type="InterPro" id="IPR001173">
    <property type="entry name" value="Glyco_trans_2-like"/>
</dbReference>
<evidence type="ECO:0000313" key="3">
    <source>
        <dbReference type="Proteomes" id="UP000257136"/>
    </source>
</evidence>
<name>A0A3E0EUL7_9FLAO</name>
<dbReference type="Pfam" id="PF00535">
    <property type="entry name" value="Glycos_transf_2"/>
    <property type="match status" value="1"/>
</dbReference>
<organism evidence="2 3">
    <name type="scientific">Flavobacterium aquicola</name>
    <dbReference type="NCBI Taxonomy" id="1682742"/>
    <lineage>
        <taxon>Bacteria</taxon>
        <taxon>Pseudomonadati</taxon>
        <taxon>Bacteroidota</taxon>
        <taxon>Flavobacteriia</taxon>
        <taxon>Flavobacteriales</taxon>
        <taxon>Flavobacteriaceae</taxon>
        <taxon>Flavobacterium</taxon>
    </lineage>
</organism>
<gene>
    <name evidence="2" type="ORF">C8P67_102379</name>
</gene>
<dbReference type="RefSeq" id="WP_115810781.1">
    <property type="nucleotide sequence ID" value="NZ_QUNI01000002.1"/>
</dbReference>
<keyword evidence="3" id="KW-1185">Reference proteome</keyword>
<dbReference type="PANTHER" id="PTHR22916:SF3">
    <property type="entry name" value="UDP-GLCNAC:BETAGAL BETA-1,3-N-ACETYLGLUCOSAMINYLTRANSFERASE-LIKE PROTEIN 1"/>
    <property type="match status" value="1"/>
</dbReference>
<sequence>MKTSVAMCTHNGEKFIKYQIESILQQSLPIDEIVICDDGSNDKTIEIITQFQQEYPNKIFLHKNPINIGSNKNFEKAISLCNGDYIFLSDQDDIWKKNKAEKIIQYFSKNESAEAVFSNAELINDNNKKFTDNNLWNSIGFIENQLPKPIDLFHHIKFKSNTVTGATLCIKQEIKPLILPIPDIQKFHHDEWIAIIIASRKKLEYLTDELISYRIHTEQQIGAKGNLNKNRLKNHLATANHILDHTTPEKYLDYARLTRIYYRNYLKFKKVAKNTKENSPVNFKEISETNLELFKKCNDSLKKVNPVLYFFRTFTDKIRGKRQL</sequence>
<evidence type="ECO:0000259" key="1">
    <source>
        <dbReference type="Pfam" id="PF00535"/>
    </source>
</evidence>